<evidence type="ECO:0000313" key="3">
    <source>
        <dbReference type="Proteomes" id="UP000076715"/>
    </source>
</evidence>
<organism evidence="2 3">
    <name type="scientific">Aquimarina aggregata</name>
    <dbReference type="NCBI Taxonomy" id="1642818"/>
    <lineage>
        <taxon>Bacteria</taxon>
        <taxon>Pseudomonadati</taxon>
        <taxon>Bacteroidota</taxon>
        <taxon>Flavobacteriia</taxon>
        <taxon>Flavobacteriales</taxon>
        <taxon>Flavobacteriaceae</taxon>
        <taxon>Aquimarina</taxon>
    </lineage>
</organism>
<dbReference type="Proteomes" id="UP000076715">
    <property type="component" value="Unassembled WGS sequence"/>
</dbReference>
<comment type="caution">
    <text evidence="2">The sequence shown here is derived from an EMBL/GenBank/DDBJ whole genome shotgun (WGS) entry which is preliminary data.</text>
</comment>
<dbReference type="AlphaFoldDB" id="A0A162YLH3"/>
<dbReference type="RefSeq" id="WP_066317108.1">
    <property type="nucleotide sequence ID" value="NZ_LQRT01000035.1"/>
</dbReference>
<keyword evidence="1" id="KW-0472">Membrane</keyword>
<name>A0A162YLH3_9FLAO</name>
<evidence type="ECO:0000256" key="1">
    <source>
        <dbReference type="SAM" id="Phobius"/>
    </source>
</evidence>
<gene>
    <name evidence="2" type="ORF">AWE51_11695</name>
</gene>
<accession>A0A162YLH3</accession>
<evidence type="ECO:0000313" key="2">
    <source>
        <dbReference type="EMBL" id="KZS39211.1"/>
    </source>
</evidence>
<dbReference type="EMBL" id="LQRT01000035">
    <property type="protein sequence ID" value="KZS39211.1"/>
    <property type="molecule type" value="Genomic_DNA"/>
</dbReference>
<feature type="transmembrane region" description="Helical" evidence="1">
    <location>
        <begin position="94"/>
        <end position="114"/>
    </location>
</feature>
<protein>
    <submittedName>
        <fullName evidence="2">Uncharacterized protein</fullName>
    </submittedName>
</protein>
<keyword evidence="1" id="KW-0812">Transmembrane</keyword>
<keyword evidence="3" id="KW-1185">Reference proteome</keyword>
<keyword evidence="1" id="KW-1133">Transmembrane helix</keyword>
<sequence>MEVNNTLNKAFEKHQESIKNNKKALKRYVNAKTKEERNLEKDKCDILYNESQLTAINLDLSIQTELIGSIRTLDESINRFNIESAKSSARQRTLTRAIIFIGAVSLLASCINLLKAFEII</sequence>
<reference evidence="2 3" key="1">
    <citation type="submission" date="2016-01" db="EMBL/GenBank/DDBJ databases">
        <title>The draft genome sequence of Aquimarina sp. RZW4-3-2.</title>
        <authorList>
            <person name="Wang Y."/>
        </authorList>
    </citation>
    <scope>NUCLEOTIDE SEQUENCE [LARGE SCALE GENOMIC DNA]</scope>
    <source>
        <strain evidence="2 3">RZW4-3-2</strain>
    </source>
</reference>
<proteinExistence type="predicted"/>